<name>A0AA35XFU1_GEOBA</name>
<dbReference type="GO" id="GO:0051539">
    <property type="term" value="F:4 iron, 4 sulfur cluster binding"/>
    <property type="evidence" value="ECO:0007669"/>
    <property type="project" value="UniProtKB-KW"/>
</dbReference>
<evidence type="ECO:0000313" key="9">
    <source>
        <dbReference type="Proteomes" id="UP001174909"/>
    </source>
</evidence>
<dbReference type="InterPro" id="IPR027596">
    <property type="entry name" value="AmmeMemoSam_rS"/>
</dbReference>
<evidence type="ECO:0000313" key="8">
    <source>
        <dbReference type="EMBL" id="CAI8050846.1"/>
    </source>
</evidence>
<dbReference type="SUPFAM" id="SSF102114">
    <property type="entry name" value="Radical SAM enzymes"/>
    <property type="match status" value="1"/>
</dbReference>
<dbReference type="NCBIfam" id="TIGR04337">
    <property type="entry name" value="AmmeMemoSam_rS"/>
    <property type="match status" value="1"/>
</dbReference>
<evidence type="ECO:0000256" key="3">
    <source>
        <dbReference type="ARBA" id="ARBA00022723"/>
    </source>
</evidence>
<evidence type="ECO:0000256" key="1">
    <source>
        <dbReference type="ARBA" id="ARBA00022485"/>
    </source>
</evidence>
<dbReference type="InterPro" id="IPR013785">
    <property type="entry name" value="Aldolase_TIM"/>
</dbReference>
<evidence type="ECO:0000256" key="5">
    <source>
        <dbReference type="ARBA" id="ARBA00023014"/>
    </source>
</evidence>
<feature type="binding site" evidence="6">
    <location>
        <position position="84"/>
    </location>
    <ligand>
        <name>[4Fe-4S] cluster</name>
        <dbReference type="ChEBI" id="CHEBI:49883"/>
        <note>4Fe-4S-S-AdoMet</note>
    </ligand>
</feature>
<dbReference type="AlphaFoldDB" id="A0AA35XFU1"/>
<dbReference type="PANTHER" id="PTHR30352:SF5">
    <property type="entry name" value="PYRUVATE FORMATE-LYASE 1-ACTIVATING ENZYME"/>
    <property type="match status" value="1"/>
</dbReference>
<evidence type="ECO:0000256" key="4">
    <source>
        <dbReference type="ARBA" id="ARBA00023004"/>
    </source>
</evidence>
<keyword evidence="1" id="KW-0004">4Fe-4S</keyword>
<dbReference type="InterPro" id="IPR016431">
    <property type="entry name" value="Pyrv-formate_lyase-activ_prd"/>
</dbReference>
<keyword evidence="2 6" id="KW-0949">S-adenosyl-L-methionine</keyword>
<dbReference type="InterPro" id="IPR058240">
    <property type="entry name" value="rSAM_sf"/>
</dbReference>
<keyword evidence="5 6" id="KW-0411">Iron-sulfur</keyword>
<dbReference type="CDD" id="cd01335">
    <property type="entry name" value="Radical_SAM"/>
    <property type="match status" value="1"/>
</dbReference>
<sequence length="353" mass="40092">MTGKEATLYEKLPQQKVRCTACARYCEVAPGQIGLCGIRGNTDGRLDLFVYGKVIAGHVDPIEKKPAVHFHPGSRVLSIATTGCNWLCRYCQNHDISQRRRVEGQDMTPREVVQTALEYGADGIAYTYNQPSIFIEFARDVGVIARKNGLYNVFVSNGYDTPQTVEMMGEFLDCITVDFKGSAEPGFTKRYIGVPDPQPIFDTLLEIRDKTDIHIEITDLIVPQVGDDLRYARKLCEFVYDELGSDTPIHFLRFHPDYKMMDLEATPVRTLERHHHVAKEVGLEYAYLGNVPGHPLEHTICFRCGATAIERFGFDIRAWNLDENNRCLSCKNQLPIVGELSRNYKSNRFVFVR</sequence>
<organism evidence="8 9">
    <name type="scientific">Geodia barretti</name>
    <name type="common">Barrett's horny sponge</name>
    <dbReference type="NCBI Taxonomy" id="519541"/>
    <lineage>
        <taxon>Eukaryota</taxon>
        <taxon>Metazoa</taxon>
        <taxon>Porifera</taxon>
        <taxon>Demospongiae</taxon>
        <taxon>Heteroscleromorpha</taxon>
        <taxon>Tetractinellida</taxon>
        <taxon>Astrophorina</taxon>
        <taxon>Geodiidae</taxon>
        <taxon>Geodia</taxon>
    </lineage>
</organism>
<dbReference type="GO" id="GO:0003824">
    <property type="term" value="F:catalytic activity"/>
    <property type="evidence" value="ECO:0007669"/>
    <property type="project" value="InterPro"/>
</dbReference>
<comment type="caution">
    <text evidence="8">The sequence shown here is derived from an EMBL/GenBank/DDBJ whole genome shotgun (WGS) entry which is preliminary data.</text>
</comment>
<reference evidence="8" key="1">
    <citation type="submission" date="2023-03" db="EMBL/GenBank/DDBJ databases">
        <authorList>
            <person name="Steffen K."/>
            <person name="Cardenas P."/>
        </authorList>
    </citation>
    <scope>NUCLEOTIDE SEQUENCE</scope>
</reference>
<keyword evidence="9" id="KW-1185">Reference proteome</keyword>
<feature type="domain" description="Radical SAM core" evidence="7">
    <location>
        <begin position="69"/>
        <end position="284"/>
    </location>
</feature>
<feature type="binding site" evidence="6">
    <location>
        <position position="91"/>
    </location>
    <ligand>
        <name>[4Fe-4S] cluster</name>
        <dbReference type="ChEBI" id="CHEBI:49883"/>
        <note>4Fe-4S-S-AdoMet</note>
    </ligand>
</feature>
<proteinExistence type="predicted"/>
<dbReference type="SFLD" id="SFLDG01101">
    <property type="entry name" value="Uncharacterised_Radical_SAM_Su"/>
    <property type="match status" value="1"/>
</dbReference>
<dbReference type="GO" id="GO:0046872">
    <property type="term" value="F:metal ion binding"/>
    <property type="evidence" value="ECO:0007669"/>
    <property type="project" value="UniProtKB-KW"/>
</dbReference>
<dbReference type="EMBL" id="CASHTH010003886">
    <property type="protein sequence ID" value="CAI8050846.1"/>
    <property type="molecule type" value="Genomic_DNA"/>
</dbReference>
<gene>
    <name evidence="8" type="ORF">GBAR_LOCUS27889</name>
</gene>
<feature type="binding site" evidence="6">
    <location>
        <position position="88"/>
    </location>
    <ligand>
        <name>[4Fe-4S] cluster</name>
        <dbReference type="ChEBI" id="CHEBI:49883"/>
        <note>4Fe-4S-S-AdoMet</note>
    </ligand>
</feature>
<evidence type="ECO:0000259" key="7">
    <source>
        <dbReference type="PROSITE" id="PS51918"/>
    </source>
</evidence>
<keyword evidence="3 6" id="KW-0479">Metal-binding</keyword>
<dbReference type="PANTHER" id="PTHR30352">
    <property type="entry name" value="PYRUVATE FORMATE-LYASE-ACTIVATING ENZYME"/>
    <property type="match status" value="1"/>
</dbReference>
<dbReference type="Pfam" id="PF04055">
    <property type="entry name" value="Radical_SAM"/>
    <property type="match status" value="1"/>
</dbReference>
<keyword evidence="4 6" id="KW-0408">Iron</keyword>
<dbReference type="InterPro" id="IPR034457">
    <property type="entry name" value="Organic_radical-activating"/>
</dbReference>
<comment type="cofactor">
    <cofactor evidence="6">
        <name>[4Fe-4S] cluster</name>
        <dbReference type="ChEBI" id="CHEBI:49883"/>
    </cofactor>
    <text evidence="6">Binds 1 [4Fe-4S] cluster. The cluster is coordinated with 3 cysteines and an exchangeable S-adenosyl-L-methionine.</text>
</comment>
<evidence type="ECO:0000256" key="2">
    <source>
        <dbReference type="ARBA" id="ARBA00022691"/>
    </source>
</evidence>
<dbReference type="PROSITE" id="PS51918">
    <property type="entry name" value="RADICAL_SAM"/>
    <property type="match status" value="1"/>
</dbReference>
<accession>A0AA35XFU1</accession>
<dbReference type="SFLD" id="SFLDS00029">
    <property type="entry name" value="Radical_SAM"/>
    <property type="match status" value="1"/>
</dbReference>
<dbReference type="InterPro" id="IPR007197">
    <property type="entry name" value="rSAM"/>
</dbReference>
<dbReference type="Gene3D" id="3.20.20.70">
    <property type="entry name" value="Aldolase class I"/>
    <property type="match status" value="1"/>
</dbReference>
<dbReference type="Proteomes" id="UP001174909">
    <property type="component" value="Unassembled WGS sequence"/>
</dbReference>
<protein>
    <submittedName>
        <fullName evidence="8">Uncharacterized protein MJ0808</fullName>
    </submittedName>
</protein>
<evidence type="ECO:0000256" key="6">
    <source>
        <dbReference type="PIRSR" id="PIRSR004869-50"/>
    </source>
</evidence>
<dbReference type="PIRSF" id="PIRSF004869">
    <property type="entry name" value="PflX_prd"/>
    <property type="match status" value="1"/>
</dbReference>